<keyword evidence="2" id="KW-0472">Membrane</keyword>
<dbReference type="VEuPathDB" id="FungiDB:PNEJI1_000400-RB"/>
<keyword evidence="2" id="KW-1133">Transmembrane helix</keyword>
<dbReference type="Proteomes" id="UP000010422">
    <property type="component" value="Unassembled WGS sequence"/>
</dbReference>
<feature type="region of interest" description="Disordered" evidence="1">
    <location>
        <begin position="1"/>
        <end position="31"/>
    </location>
</feature>
<gene>
    <name evidence="3" type="ORF">PNEJI1_000400-RB</name>
</gene>
<protein>
    <submittedName>
        <fullName evidence="3">Uncharacterized protein</fullName>
    </submittedName>
</protein>
<feature type="transmembrane region" description="Helical" evidence="2">
    <location>
        <begin position="50"/>
        <end position="68"/>
    </location>
</feature>
<evidence type="ECO:0000313" key="4">
    <source>
        <dbReference type="Proteomes" id="UP000010422"/>
    </source>
</evidence>
<sequence>MSRKNSKIHKKGIDMSDSTTHTEGLMPHGPTLPNTSNLPAFTNTGWNGNILLFFVALGFGILFCNLWHA</sequence>
<dbReference type="EMBL" id="CAKM01000248">
    <property type="protein sequence ID" value="CCJ30354.1"/>
    <property type="molecule type" value="Genomic_DNA"/>
</dbReference>
<proteinExistence type="predicted"/>
<dbReference type="AlphaFoldDB" id="L0PE39"/>
<organism evidence="4">
    <name type="scientific">Pneumocystis jirovecii</name>
    <name type="common">Human pneumocystis pneumonia agent</name>
    <dbReference type="NCBI Taxonomy" id="42068"/>
    <lineage>
        <taxon>Eukaryota</taxon>
        <taxon>Fungi</taxon>
        <taxon>Dikarya</taxon>
        <taxon>Ascomycota</taxon>
        <taxon>Taphrinomycotina</taxon>
        <taxon>Pneumocystomycetes</taxon>
        <taxon>Pneumocystaceae</taxon>
        <taxon>Pneumocystis</taxon>
    </lineage>
</organism>
<evidence type="ECO:0000256" key="1">
    <source>
        <dbReference type="SAM" id="MobiDB-lite"/>
    </source>
</evidence>
<comment type="caution">
    <text evidence="3">The sequence shown here is derived from an EMBL/GenBank/DDBJ whole genome shotgun (WGS) entry which is preliminary data.</text>
</comment>
<feature type="compositionally biased region" description="Basic residues" evidence="1">
    <location>
        <begin position="1"/>
        <end position="10"/>
    </location>
</feature>
<evidence type="ECO:0000313" key="3">
    <source>
        <dbReference type="EMBL" id="CCJ30354.1"/>
    </source>
</evidence>
<evidence type="ECO:0000256" key="2">
    <source>
        <dbReference type="SAM" id="Phobius"/>
    </source>
</evidence>
<keyword evidence="2" id="KW-0812">Transmembrane</keyword>
<dbReference type="STRING" id="1209962.L0PE39"/>
<dbReference type="InParanoid" id="L0PE39"/>
<accession>L0PE39</accession>
<name>L0PE39_PNEJI</name>
<reference evidence="3 4" key="1">
    <citation type="journal article" date="2012" name="MBio">
        <title>De novo assembly of the Pneumocystis jirovecii genome from a single bronchoalveolar lavage fluid specimen from a patient.</title>
        <authorList>
            <person name="Cisse O.H."/>
            <person name="Pagni M."/>
            <person name="Hauser P.M."/>
        </authorList>
    </citation>
    <scope>NUCLEOTIDE SEQUENCE [LARGE SCALE GENOMIC DNA]</scope>
    <source>
        <strain evidence="3 4">SE8</strain>
    </source>
</reference>